<dbReference type="RefSeq" id="WP_174137830.1">
    <property type="nucleotide sequence ID" value="NZ_JABUFE010000005.1"/>
</dbReference>
<dbReference type="EMBL" id="JABUFE010000005">
    <property type="protein sequence ID" value="NSX55113.1"/>
    <property type="molecule type" value="Genomic_DNA"/>
</dbReference>
<feature type="chain" id="PRO_5046443425" evidence="2">
    <location>
        <begin position="21"/>
        <end position="87"/>
    </location>
</feature>
<feature type="region of interest" description="Disordered" evidence="1">
    <location>
        <begin position="66"/>
        <end position="87"/>
    </location>
</feature>
<evidence type="ECO:0000256" key="1">
    <source>
        <dbReference type="SAM" id="MobiDB-lite"/>
    </source>
</evidence>
<keyword evidence="2" id="KW-0732">Signal</keyword>
<name>A0ABX2IQH4_9RHOB</name>
<gene>
    <name evidence="3" type="ORF">HRQ87_09895</name>
</gene>
<feature type="compositionally biased region" description="Basic and acidic residues" evidence="1">
    <location>
        <begin position="70"/>
        <end position="79"/>
    </location>
</feature>
<evidence type="ECO:0000256" key="2">
    <source>
        <dbReference type="SAM" id="SignalP"/>
    </source>
</evidence>
<organism evidence="3 4">
    <name type="scientific">Parasulfitobacter algicola</name>
    <dbReference type="NCBI Taxonomy" id="2614809"/>
    <lineage>
        <taxon>Bacteria</taxon>
        <taxon>Pseudomonadati</taxon>
        <taxon>Pseudomonadota</taxon>
        <taxon>Alphaproteobacteria</taxon>
        <taxon>Rhodobacterales</taxon>
        <taxon>Roseobacteraceae</taxon>
        <taxon>Parasulfitobacter</taxon>
    </lineage>
</organism>
<reference evidence="3 4" key="1">
    <citation type="submission" date="2020-06" db="EMBL/GenBank/DDBJ databases">
        <title>Sulfitobacter algicola sp. nov., isolated from green algae.</title>
        <authorList>
            <person name="Wang C."/>
        </authorList>
    </citation>
    <scope>NUCLEOTIDE SEQUENCE [LARGE SCALE GENOMIC DNA]</scope>
    <source>
        <strain evidence="3 4">1151</strain>
    </source>
</reference>
<evidence type="ECO:0000313" key="3">
    <source>
        <dbReference type="EMBL" id="NSX55113.1"/>
    </source>
</evidence>
<protein>
    <submittedName>
        <fullName evidence="3">Uncharacterized protein</fullName>
    </submittedName>
</protein>
<dbReference type="Proteomes" id="UP000777935">
    <property type="component" value="Unassembled WGS sequence"/>
</dbReference>
<accession>A0ABX2IQH4</accession>
<evidence type="ECO:0000313" key="4">
    <source>
        <dbReference type="Proteomes" id="UP000777935"/>
    </source>
</evidence>
<proteinExistence type="predicted"/>
<feature type="signal peptide" evidence="2">
    <location>
        <begin position="1"/>
        <end position="20"/>
    </location>
</feature>
<comment type="caution">
    <text evidence="3">The sequence shown here is derived from an EMBL/GenBank/DDBJ whole genome shotgun (WGS) entry which is preliminary data.</text>
</comment>
<keyword evidence="4" id="KW-1185">Reference proteome</keyword>
<sequence length="87" mass="8928">MTRKLTIAAIAFAIATPALANDQLAGSVGVEPGQFTLNELASLKAAQDGDDRIGFGFEGGSEIVSTQSIDMDRSADGRKAGIISDDA</sequence>